<comment type="caution">
    <text evidence="2">Lacks conserved residue(s) required for the propagation of feature annotation.</text>
</comment>
<comment type="function">
    <text evidence="2">Catalyzes the sequential condensation of isopentenyl diphosphate (IPP) with geranylgeranyl diphosphate (GGPP) to yield (2Z,6Z,10Z,14Z,18Z,22Z,26Z,30E,34E,38E)-undecaprenyl diphosphate (tritrans,heptacis-UPP). It is probably the precursor of glycosyl carrier lipids.</text>
</comment>
<feature type="active site" evidence="2">
    <location>
        <position position="34"/>
    </location>
</feature>
<dbReference type="GO" id="GO:0016094">
    <property type="term" value="P:polyprenol biosynthetic process"/>
    <property type="evidence" value="ECO:0007669"/>
    <property type="project" value="TreeGrafter"/>
</dbReference>
<sequence length="256" mass="30276">MGFLSKPLYRIYEKWLWLQIKDGPLPNHVGIIPDGNRRWARKAGLSINEGHLHGYENIKKTLRMIWELGIKYVTVYAMSTENCLYRNEDERRELFNLARKGLTELLQMKDIYEKKVRVKIIGKLELVPPDIVMLAKEVEEKTKHHDKFFLNIALCYGGRQEIINAVKKLAKDVEKGIVMADDIDETLFSKYLDTGDLPDVDLIIRTSGEERISNFLLWRSAYSELYFCDTLWPDFRKIDFWRAIRSYQTRERRLGR</sequence>
<comment type="subunit">
    <text evidence="2">Homodimer.</text>
</comment>
<comment type="catalytic activity">
    <reaction evidence="2">
        <text>geranylgeranyl diphosphate + 7 isopentenyl diphosphate = tri-trans,hepta-cis-undecaprenyl diphosphate + 7 diphosphate</text>
        <dbReference type="Rhea" id="RHEA:27622"/>
        <dbReference type="ChEBI" id="CHEBI:33019"/>
        <dbReference type="ChEBI" id="CHEBI:57533"/>
        <dbReference type="ChEBI" id="CHEBI:60388"/>
        <dbReference type="ChEBI" id="CHEBI:128769"/>
        <dbReference type="EC" id="2.5.1.89"/>
    </reaction>
</comment>
<dbReference type="PANTHER" id="PTHR10291:SF43">
    <property type="entry name" value="DEHYDRODOLICHYL DIPHOSPHATE SYNTHASE COMPLEX SUBUNIT DHDDS"/>
    <property type="match status" value="1"/>
</dbReference>
<dbReference type="AlphaFoldDB" id="A0A7C4NPU7"/>
<comment type="cofactor">
    <cofactor evidence="2">
        <name>Mg(2+)</name>
        <dbReference type="ChEBI" id="CHEBI:18420"/>
    </cofactor>
    <text evidence="2">Binds 2 magnesium ions per subunit.</text>
</comment>
<dbReference type="PROSITE" id="PS01066">
    <property type="entry name" value="UPP_SYNTHASE"/>
    <property type="match status" value="1"/>
</dbReference>
<comment type="caution">
    <text evidence="3">The sequence shown here is derived from an EMBL/GenBank/DDBJ whole genome shotgun (WGS) entry which is preliminary data.</text>
</comment>
<reference evidence="3" key="1">
    <citation type="journal article" date="2020" name="mSystems">
        <title>Genome- and Community-Level Interaction Insights into Carbon Utilization and Element Cycling Functions of Hydrothermarchaeota in Hydrothermal Sediment.</title>
        <authorList>
            <person name="Zhou Z."/>
            <person name="Liu Y."/>
            <person name="Xu W."/>
            <person name="Pan J."/>
            <person name="Luo Z.H."/>
            <person name="Li M."/>
        </authorList>
    </citation>
    <scope>NUCLEOTIDE SEQUENCE [LARGE SCALE GENOMIC DNA]</scope>
    <source>
        <strain evidence="3">SpSt-648</strain>
    </source>
</reference>
<comment type="similarity">
    <text evidence="2">Belongs to the UPP synthase family.</text>
</comment>
<keyword evidence="2" id="KW-0460">Magnesium</keyword>
<feature type="binding site" evidence="2">
    <location>
        <begin position="211"/>
        <end position="213"/>
    </location>
    <ligand>
        <name>substrate</name>
    </ligand>
</feature>
<dbReference type="GO" id="GO:0000287">
    <property type="term" value="F:magnesium ion binding"/>
    <property type="evidence" value="ECO:0007669"/>
    <property type="project" value="UniProtKB-UniRule"/>
</dbReference>
<proteinExistence type="inferred from homology"/>
<dbReference type="EC" id="2.5.1.89" evidence="2"/>
<keyword evidence="2" id="KW-0479">Metal-binding</keyword>
<feature type="binding site" evidence="2">
    <location>
        <position position="86"/>
    </location>
    <ligand>
        <name>substrate</name>
    </ligand>
</feature>
<dbReference type="Pfam" id="PF01255">
    <property type="entry name" value="Prenyltransf"/>
    <property type="match status" value="1"/>
</dbReference>
<dbReference type="InterPro" id="IPR018520">
    <property type="entry name" value="UPP_synth-like_CS"/>
</dbReference>
<dbReference type="EMBL" id="DTBP01000017">
    <property type="protein sequence ID" value="HGQ73970.1"/>
    <property type="molecule type" value="Genomic_DNA"/>
</dbReference>
<protein>
    <recommendedName>
        <fullName evidence="2">Tritrans,polycis-undecaprenyl-diphosphate synthase (geranylgeranyl-diphosphate specific)</fullName>
        <ecNumber evidence="2">2.5.1.89</ecNumber>
    </recommendedName>
    <alternativeName>
        <fullName evidence="2">Undecaprenyl diphosphate synthase</fullName>
        <shortName evidence="2">UDS</shortName>
    </alternativeName>
    <alternativeName>
        <fullName evidence="2">Undecaprenyl pyrophosphate synthase</fullName>
        <shortName evidence="2">UPP synthase</shortName>
    </alternativeName>
</protein>
<dbReference type="NCBIfam" id="TIGR00055">
    <property type="entry name" value="uppS"/>
    <property type="match status" value="1"/>
</dbReference>
<feature type="binding site" evidence="2">
    <location>
        <position position="39"/>
    </location>
    <ligand>
        <name>substrate</name>
    </ligand>
</feature>
<feature type="binding site" evidence="2">
    <location>
        <begin position="35"/>
        <end position="38"/>
    </location>
    <ligand>
        <name>substrate</name>
    </ligand>
</feature>
<feature type="active site" description="Proton acceptor" evidence="2">
    <location>
        <position position="82"/>
    </location>
</feature>
<dbReference type="PANTHER" id="PTHR10291">
    <property type="entry name" value="DEHYDRODOLICHYL DIPHOSPHATE SYNTHASE FAMILY MEMBER"/>
    <property type="match status" value="1"/>
</dbReference>
<dbReference type="GO" id="GO:0045547">
    <property type="term" value="F:ditrans,polycis-polyprenyl diphosphate synthase [(2E,6E)-farnesyl diphosphate specific] activity"/>
    <property type="evidence" value="ECO:0007669"/>
    <property type="project" value="TreeGrafter"/>
</dbReference>
<dbReference type="InterPro" id="IPR001441">
    <property type="entry name" value="UPP_synth-like"/>
</dbReference>
<dbReference type="InterPro" id="IPR036424">
    <property type="entry name" value="UPP_synth-like_sf"/>
</dbReference>
<keyword evidence="1 2" id="KW-0808">Transferase</keyword>
<feature type="binding site" evidence="2">
    <location>
        <position position="51"/>
    </location>
    <ligand>
        <name>substrate</name>
    </ligand>
</feature>
<evidence type="ECO:0000313" key="3">
    <source>
        <dbReference type="EMBL" id="HGQ73970.1"/>
    </source>
</evidence>
<feature type="binding site" evidence="2">
    <location>
        <position position="205"/>
    </location>
    <ligand>
        <name>substrate</name>
    </ligand>
</feature>
<evidence type="ECO:0000256" key="1">
    <source>
        <dbReference type="ARBA" id="ARBA00022679"/>
    </source>
</evidence>
<organism evidence="3">
    <name type="scientific">Staphylothermus marinus</name>
    <dbReference type="NCBI Taxonomy" id="2280"/>
    <lineage>
        <taxon>Archaea</taxon>
        <taxon>Thermoproteota</taxon>
        <taxon>Thermoprotei</taxon>
        <taxon>Desulfurococcales</taxon>
        <taxon>Desulfurococcaceae</taxon>
        <taxon>Staphylothermus</taxon>
    </lineage>
</organism>
<dbReference type="HAMAP" id="MF_01139">
    <property type="entry name" value="ISPT"/>
    <property type="match status" value="1"/>
</dbReference>
<evidence type="ECO:0000256" key="2">
    <source>
        <dbReference type="HAMAP-Rule" id="MF_01139"/>
    </source>
</evidence>
<dbReference type="SUPFAM" id="SSF64005">
    <property type="entry name" value="Undecaprenyl diphosphate synthase"/>
    <property type="match status" value="1"/>
</dbReference>
<dbReference type="CDD" id="cd00475">
    <property type="entry name" value="Cis_IPPS"/>
    <property type="match status" value="1"/>
</dbReference>
<gene>
    <name evidence="2 3" type="primary">uppS</name>
    <name evidence="3" type="ORF">ENU20_02705</name>
</gene>
<dbReference type="Gene3D" id="3.40.1180.10">
    <property type="entry name" value="Decaprenyl diphosphate synthase-like"/>
    <property type="match status" value="1"/>
</dbReference>
<dbReference type="FunFam" id="3.40.1180.10:FF:000016">
    <property type="entry name" value="Undecaprenyl diphosphate synthase"/>
    <property type="match status" value="1"/>
</dbReference>
<accession>A0A7C4NPU7</accession>
<feature type="binding site" evidence="2">
    <location>
        <position position="34"/>
    </location>
    <ligand>
        <name>Mg(2+)</name>
        <dbReference type="ChEBI" id="CHEBI:18420"/>
    </ligand>
</feature>
<feature type="binding site" evidence="2">
    <location>
        <begin position="79"/>
        <end position="81"/>
    </location>
    <ligand>
        <name>substrate</name>
    </ligand>
</feature>
<feature type="binding site" evidence="2">
    <location>
        <position position="224"/>
    </location>
    <ligand>
        <name>Mg(2+)</name>
        <dbReference type="ChEBI" id="CHEBI:18420"/>
    </ligand>
</feature>
<name>A0A7C4NPU7_STAMA</name>